<evidence type="ECO:0000313" key="13">
    <source>
        <dbReference type="Proteomes" id="UP000034024"/>
    </source>
</evidence>
<dbReference type="InterPro" id="IPR039718">
    <property type="entry name" value="Rrm1"/>
</dbReference>
<dbReference type="Proteomes" id="UP000034024">
    <property type="component" value="Chromosome"/>
</dbReference>
<evidence type="ECO:0000256" key="7">
    <source>
        <dbReference type="ARBA" id="ARBA00023116"/>
    </source>
</evidence>
<dbReference type="PANTHER" id="PTHR11573">
    <property type="entry name" value="RIBONUCLEOSIDE-DIPHOSPHATE REDUCTASE LARGE CHAIN"/>
    <property type="match status" value="1"/>
</dbReference>
<evidence type="ECO:0000256" key="9">
    <source>
        <dbReference type="ARBA" id="ARBA00047754"/>
    </source>
</evidence>
<comment type="catalytic activity">
    <reaction evidence="9 10">
        <text>a 2'-deoxyribonucleoside 5'-diphosphate + [thioredoxin]-disulfide + H2O = a ribonucleoside 5'-diphosphate + [thioredoxin]-dithiol</text>
        <dbReference type="Rhea" id="RHEA:23252"/>
        <dbReference type="Rhea" id="RHEA-COMP:10698"/>
        <dbReference type="Rhea" id="RHEA-COMP:10700"/>
        <dbReference type="ChEBI" id="CHEBI:15377"/>
        <dbReference type="ChEBI" id="CHEBI:29950"/>
        <dbReference type="ChEBI" id="CHEBI:50058"/>
        <dbReference type="ChEBI" id="CHEBI:57930"/>
        <dbReference type="ChEBI" id="CHEBI:73316"/>
        <dbReference type="EC" id="1.17.4.1"/>
    </reaction>
</comment>
<evidence type="ECO:0000256" key="2">
    <source>
        <dbReference type="ARBA" id="ARBA00012274"/>
    </source>
</evidence>
<keyword evidence="8" id="KW-1015">Disulfide bond</keyword>
<dbReference type="Pfam" id="PF08343">
    <property type="entry name" value="RNR_N"/>
    <property type="match status" value="1"/>
</dbReference>
<dbReference type="CDD" id="cd01679">
    <property type="entry name" value="RNR_I"/>
    <property type="match status" value="1"/>
</dbReference>
<proteinExistence type="inferred from homology"/>
<sequence length="695" mass="77867">MDPWIELNNKVLAGGVVDTSHDQEALRVYFREKVNPNTVTFPSLEEKIATLTERGVWDPAVFARFTPQEVRAVFERAYSLNFRFRSFMGAFKFYSEYATMTPDRRQWLERYEDRLSVTALARSESLPEALELVEHLVKQTFTPATPTLMNSGKANTGRLVSCFLLQDCTDNLDSITKTLSFVAELSKGGGGIGVEVSNLRARGESLRGIQNVTKGVMGVAKMLDNMLRYADQAGQRPGAGAIYLSVMHPDFLDTLSAKKIASDEDARLKTLSMGATIPDIFMEKARAGQDIYQFYPHSLFQETGREFTSIDWTREYETLAANPRLRKKLVSPRRILEDIAVTQGESGYPYLLFEGNANRVNPIPNVGTIKMSNLCSEILQPTLPSTFHAYGQEDRDQVGLDVSCNLASLVIEQSLASGDLGRVVRSAVKLLDNVARSTSIHEVPAVKRANEEMRSIGLGAMGLHSFLAKNELVYGSPEALEFVNVYFAAVHYHARRTSMQIARDTGFVFQGFQGSRYQTGEHFAQYLQEDFLPTTPEVAALFEGHELPTRADWQALVQDIQTHGLAHSFVMAIAPTGSISYVSNASASIMPITERVETRTSNKARTIYPMPHLSEMTEWFYEEAYDMDQQRVIDTVAAAQRHVDQGISCTLFVPSNASTRTLQRYYLYAYARGLKTLYYTRLRKVSIDECLNCAI</sequence>
<evidence type="ECO:0000256" key="6">
    <source>
        <dbReference type="ARBA" id="ARBA00023002"/>
    </source>
</evidence>
<dbReference type="Gene3D" id="3.20.70.20">
    <property type="match status" value="1"/>
</dbReference>
<dbReference type="Pfam" id="PF02867">
    <property type="entry name" value="Ribonuc_red_lgC"/>
    <property type="match status" value="1"/>
</dbReference>
<dbReference type="InterPro" id="IPR013509">
    <property type="entry name" value="RNR_lsu_N"/>
</dbReference>
<name>A0A0F7JS28_9DEIO</name>
<dbReference type="EC" id="1.17.4.1" evidence="2 10"/>
<dbReference type="NCBIfam" id="TIGR02506">
    <property type="entry name" value="NrdE_NrdA"/>
    <property type="match status" value="1"/>
</dbReference>
<dbReference type="GO" id="GO:0004748">
    <property type="term" value="F:ribonucleoside-diphosphate reductase activity, thioredoxin disulfide as acceptor"/>
    <property type="evidence" value="ECO:0007669"/>
    <property type="project" value="UniProtKB-EC"/>
</dbReference>
<dbReference type="InterPro" id="IPR013346">
    <property type="entry name" value="NrdE_NrdA_C"/>
</dbReference>
<dbReference type="NCBIfam" id="TIGR04170">
    <property type="entry name" value="RNR_1b_NrdE"/>
    <property type="match status" value="1"/>
</dbReference>
<evidence type="ECO:0000256" key="10">
    <source>
        <dbReference type="RuleBase" id="RU003410"/>
    </source>
</evidence>
<dbReference type="Pfam" id="PF00317">
    <property type="entry name" value="Ribonuc_red_lgN"/>
    <property type="match status" value="1"/>
</dbReference>
<keyword evidence="13" id="KW-1185">Reference proteome</keyword>
<dbReference type="SUPFAM" id="SSF51998">
    <property type="entry name" value="PFL-like glycyl radical enzymes"/>
    <property type="match status" value="1"/>
</dbReference>
<evidence type="ECO:0000313" key="12">
    <source>
        <dbReference type="EMBL" id="AKH18129.1"/>
    </source>
</evidence>
<reference evidence="12 13" key="1">
    <citation type="submission" date="2015-01" db="EMBL/GenBank/DDBJ databases">
        <title>Deinococcus soli/N5/whole genome sequencing.</title>
        <authorList>
            <person name="Kim M.K."/>
            <person name="Srinivasan S."/>
            <person name="Lee J.-J."/>
        </authorList>
    </citation>
    <scope>NUCLEOTIDE SEQUENCE [LARGE SCALE GENOMIC DNA]</scope>
    <source>
        <strain evidence="12 13">N5</strain>
    </source>
</reference>
<keyword evidence="7 10" id="KW-0215">Deoxyribonucleotide synthesis</keyword>
<evidence type="ECO:0000256" key="8">
    <source>
        <dbReference type="ARBA" id="ARBA00023157"/>
    </source>
</evidence>
<evidence type="ECO:0000256" key="5">
    <source>
        <dbReference type="ARBA" id="ARBA00022840"/>
    </source>
</evidence>
<dbReference type="GO" id="GO:0005971">
    <property type="term" value="C:ribonucleoside-diphosphate reductase complex"/>
    <property type="evidence" value="ECO:0007669"/>
    <property type="project" value="TreeGrafter"/>
</dbReference>
<comment type="similarity">
    <text evidence="1 10">Belongs to the ribonucleoside diphosphate reductase large chain family.</text>
</comment>
<dbReference type="KEGG" id="dch:SY84_15130"/>
<dbReference type="EMBL" id="CP011389">
    <property type="protein sequence ID" value="AKH18129.1"/>
    <property type="molecule type" value="Genomic_DNA"/>
</dbReference>
<dbReference type="InterPro" id="IPR013554">
    <property type="entry name" value="RNR_N"/>
</dbReference>
<evidence type="ECO:0000256" key="4">
    <source>
        <dbReference type="ARBA" id="ARBA00022741"/>
    </source>
</evidence>
<dbReference type="GO" id="GO:0005524">
    <property type="term" value="F:ATP binding"/>
    <property type="evidence" value="ECO:0007669"/>
    <property type="project" value="UniProtKB-KW"/>
</dbReference>
<dbReference type="PANTHER" id="PTHR11573:SF30">
    <property type="entry name" value="RIBONUCLEOSIDE-DIPHOSPHATE REDUCTASE 2 SUBUNIT ALPHA"/>
    <property type="match status" value="1"/>
</dbReference>
<protein>
    <recommendedName>
        <fullName evidence="2 10">Ribonucleoside-diphosphate reductase</fullName>
        <ecNumber evidence="2 10">1.17.4.1</ecNumber>
    </recommendedName>
</protein>
<dbReference type="PROSITE" id="PS00089">
    <property type="entry name" value="RIBORED_LARGE"/>
    <property type="match status" value="1"/>
</dbReference>
<dbReference type="PATRIC" id="fig|1309411.5.peg.3089"/>
<keyword evidence="6 10" id="KW-0560">Oxidoreductase</keyword>
<keyword evidence="5" id="KW-0067">ATP-binding</keyword>
<feature type="domain" description="Ribonucleotide reductase large subunit" evidence="11">
    <location>
        <begin position="553"/>
        <end position="575"/>
    </location>
</feature>
<evidence type="ECO:0000256" key="3">
    <source>
        <dbReference type="ARBA" id="ARBA00022533"/>
    </source>
</evidence>
<dbReference type="InterPro" id="IPR008926">
    <property type="entry name" value="RNR_R1-su_N"/>
</dbReference>
<keyword evidence="3" id="KW-0021">Allosteric enzyme</keyword>
<evidence type="ECO:0000256" key="1">
    <source>
        <dbReference type="ARBA" id="ARBA00010406"/>
    </source>
</evidence>
<dbReference type="Gene3D" id="1.10.1650.20">
    <property type="match status" value="1"/>
</dbReference>
<accession>A0A0F7JS28</accession>
<dbReference type="InterPro" id="IPR026459">
    <property type="entry name" value="RNR_1b_NrdE"/>
</dbReference>
<dbReference type="InterPro" id="IPR000788">
    <property type="entry name" value="RNR_lg_C"/>
</dbReference>
<evidence type="ECO:0000259" key="11">
    <source>
        <dbReference type="PROSITE" id="PS00089"/>
    </source>
</evidence>
<organism evidence="12 13">
    <name type="scientific">Deinococcus soli</name>
    <name type="common">ex Cha et al. 2016</name>
    <dbReference type="NCBI Taxonomy" id="1309411"/>
    <lineage>
        <taxon>Bacteria</taxon>
        <taxon>Thermotogati</taxon>
        <taxon>Deinococcota</taxon>
        <taxon>Deinococci</taxon>
        <taxon>Deinococcales</taxon>
        <taxon>Deinococcaceae</taxon>
        <taxon>Deinococcus</taxon>
    </lineage>
</organism>
<dbReference type="PRINTS" id="PR01183">
    <property type="entry name" value="RIBORDTASEM1"/>
</dbReference>
<dbReference type="RefSeq" id="WP_046844696.1">
    <property type="nucleotide sequence ID" value="NZ_CP011389.1"/>
</dbReference>
<dbReference type="AlphaFoldDB" id="A0A0F7JS28"/>
<dbReference type="GO" id="GO:0009263">
    <property type="term" value="P:deoxyribonucleotide biosynthetic process"/>
    <property type="evidence" value="ECO:0007669"/>
    <property type="project" value="UniProtKB-KW"/>
</dbReference>
<gene>
    <name evidence="12" type="ORF">SY84_15130</name>
</gene>
<keyword evidence="4" id="KW-0547">Nucleotide-binding</keyword>
<dbReference type="OrthoDB" id="9762933at2"/>
<dbReference type="UniPathway" id="UPA00326"/>
<dbReference type="SUPFAM" id="SSF48168">
    <property type="entry name" value="R1 subunit of ribonucleotide reductase, N-terminal domain"/>
    <property type="match status" value="1"/>
</dbReference>
<comment type="function">
    <text evidence="10">Provides the precursors necessary for DNA synthesis. Catalyzes the biosynthesis of deoxyribonucleotides from the corresponding ribonucleotides.</text>
</comment>